<gene>
    <name evidence="2" type="ORF">K435DRAFT_838050</name>
</gene>
<proteinExistence type="predicted"/>
<feature type="compositionally biased region" description="Polar residues" evidence="1">
    <location>
        <begin position="183"/>
        <end position="192"/>
    </location>
</feature>
<sequence>MSEYTRSTSSWRAQMPVPDNGFPTNSDSSFVDLDSGAQSKSRFGFLRGRKKSSDARDSKNNGVTNVKTSPPPLLSSRSMESLHSSHGRGASVNRALPPVPPIPVPQRVPSESSSHGSTPNSTRSGNPGSGAYNGSFVSSQILGPLRLSPQSGGFSSPPTRQSSRDDQGLYNPYADNDLPNPFSPSDSQQGHDTSMRRPEGLPKSSSVPLAPRRRHEGLPSDPTQSSPPSLPPLPRQANLSQQFQSSPQYTQASQPQFVQSPPRGQIDPVDRMLDRHKTDILDGVHMSDSVENKLAEGIVISAGFAHITGQSDQDRKRAMENLKQMTLRGTKHMAEATEMLHGITASPAWAEGKEIAETMLEPAKDVMVILDAAAAYIPMLLAAKAVFTAIVKVELDRHENDKNVNVVWLTMCSFWLTLCDLKVVFMAPVTVHQRMAKLVDDVNKKMDDFGNFANMYYKQHHMTRTIHSGSYKTQLTDFANAFKEFENTLQHLLTESSALMILKVDENVEGLSTKLDQMMSMIQQVIERKSPLEENIEREVEQNGGREVALKVALKDRRFLMDMAKEYFGTTLTPQLRTALQMDIKESLENNRAIFTLQLEEKQKEIKIAMDRSTDTIIKHMDSGPHELIKDEDIRELWKSMVSFVDFNWRMSCKTRHFVDALYHHFATRHSEHRRKTGEFHNDQWTLKFMGKVIFQPTIGDAVDEYGSGYVSVHEINRFVESRRSGWSVEVLIAYCAAGWYQNAAEYQRNCISLLEDIEHRAKRMLRPNRKYFGSYFSIGCLPELWTIVNSLNTDTFRYRGTDMRTEYEALGEVRAGVMDATMKFFQDRLESVKYRINTAEEVNAIMGTTRVEVFILPLLCTVLERHAKILELAENLVLSEREFQTMITSVQSLAFAFGLRYYNLVAGWRQQRLDVSRQVMCFSSGIFESWHSKFHEFSIDEIYPIGRYRYNDPSWKEIRVKNEEKSTARAVDLLVYGLPEQPPPEKMKNLRHSAHLQPKAEDGWAKDRYGHASQRVRSKTIRRSHRRSGVPTTPTIKINERSKLRLDIPSTPTVRGPQSPSFSPSKSRNHRVEHSEDDDGYESVDSADLPELIVEHRKVKPLRLEDKIKSVEAELGGIKDMLAQLLAMSSRQNGRDMD</sequence>
<feature type="compositionally biased region" description="Polar residues" evidence="1">
    <location>
        <begin position="148"/>
        <end position="161"/>
    </location>
</feature>
<feature type="compositionally biased region" description="Low complexity" evidence="1">
    <location>
        <begin position="74"/>
        <end position="84"/>
    </location>
</feature>
<feature type="region of interest" description="Disordered" evidence="1">
    <location>
        <begin position="1"/>
        <end position="269"/>
    </location>
</feature>
<dbReference type="EMBL" id="ML179133">
    <property type="protein sequence ID" value="THU98638.1"/>
    <property type="molecule type" value="Genomic_DNA"/>
</dbReference>
<keyword evidence="3" id="KW-1185">Reference proteome</keyword>
<feature type="compositionally biased region" description="Polar residues" evidence="1">
    <location>
        <begin position="237"/>
        <end position="259"/>
    </location>
</feature>
<feature type="compositionally biased region" description="Polar residues" evidence="1">
    <location>
        <begin position="1"/>
        <end position="12"/>
    </location>
</feature>
<feature type="compositionally biased region" description="Basic residues" evidence="1">
    <location>
        <begin position="1015"/>
        <end position="1029"/>
    </location>
</feature>
<dbReference type="OrthoDB" id="3222020at2759"/>
<evidence type="ECO:0008006" key="4">
    <source>
        <dbReference type="Google" id="ProtNLM"/>
    </source>
</evidence>
<feature type="compositionally biased region" description="Polar residues" evidence="1">
    <location>
        <begin position="110"/>
        <end position="126"/>
    </location>
</feature>
<dbReference type="AlphaFoldDB" id="A0A4S8M9Q9"/>
<organism evidence="2 3">
    <name type="scientific">Dendrothele bispora (strain CBS 962.96)</name>
    <dbReference type="NCBI Taxonomy" id="1314807"/>
    <lineage>
        <taxon>Eukaryota</taxon>
        <taxon>Fungi</taxon>
        <taxon>Dikarya</taxon>
        <taxon>Basidiomycota</taxon>
        <taxon>Agaricomycotina</taxon>
        <taxon>Agaricomycetes</taxon>
        <taxon>Agaricomycetidae</taxon>
        <taxon>Agaricales</taxon>
        <taxon>Agaricales incertae sedis</taxon>
        <taxon>Dendrothele</taxon>
    </lineage>
</organism>
<evidence type="ECO:0000313" key="3">
    <source>
        <dbReference type="Proteomes" id="UP000297245"/>
    </source>
</evidence>
<evidence type="ECO:0000256" key="1">
    <source>
        <dbReference type="SAM" id="MobiDB-lite"/>
    </source>
</evidence>
<reference evidence="2 3" key="1">
    <citation type="journal article" date="2019" name="Nat. Ecol. Evol.">
        <title>Megaphylogeny resolves global patterns of mushroom evolution.</title>
        <authorList>
            <person name="Varga T."/>
            <person name="Krizsan K."/>
            <person name="Foldi C."/>
            <person name="Dima B."/>
            <person name="Sanchez-Garcia M."/>
            <person name="Sanchez-Ramirez S."/>
            <person name="Szollosi G.J."/>
            <person name="Szarkandi J.G."/>
            <person name="Papp V."/>
            <person name="Albert L."/>
            <person name="Andreopoulos W."/>
            <person name="Angelini C."/>
            <person name="Antonin V."/>
            <person name="Barry K.W."/>
            <person name="Bougher N.L."/>
            <person name="Buchanan P."/>
            <person name="Buyck B."/>
            <person name="Bense V."/>
            <person name="Catcheside P."/>
            <person name="Chovatia M."/>
            <person name="Cooper J."/>
            <person name="Damon W."/>
            <person name="Desjardin D."/>
            <person name="Finy P."/>
            <person name="Geml J."/>
            <person name="Haridas S."/>
            <person name="Hughes K."/>
            <person name="Justo A."/>
            <person name="Karasinski D."/>
            <person name="Kautmanova I."/>
            <person name="Kiss B."/>
            <person name="Kocsube S."/>
            <person name="Kotiranta H."/>
            <person name="LaButti K.M."/>
            <person name="Lechner B.E."/>
            <person name="Liimatainen K."/>
            <person name="Lipzen A."/>
            <person name="Lukacs Z."/>
            <person name="Mihaltcheva S."/>
            <person name="Morgado L.N."/>
            <person name="Niskanen T."/>
            <person name="Noordeloos M.E."/>
            <person name="Ohm R.A."/>
            <person name="Ortiz-Santana B."/>
            <person name="Ovrebo C."/>
            <person name="Racz N."/>
            <person name="Riley R."/>
            <person name="Savchenko A."/>
            <person name="Shiryaev A."/>
            <person name="Soop K."/>
            <person name="Spirin V."/>
            <person name="Szebenyi C."/>
            <person name="Tomsovsky M."/>
            <person name="Tulloss R.E."/>
            <person name="Uehling J."/>
            <person name="Grigoriev I.V."/>
            <person name="Vagvolgyi C."/>
            <person name="Papp T."/>
            <person name="Martin F.M."/>
            <person name="Miettinen O."/>
            <person name="Hibbett D.S."/>
            <person name="Nagy L.G."/>
        </authorList>
    </citation>
    <scope>NUCLEOTIDE SEQUENCE [LARGE SCALE GENOMIC DNA]</scope>
    <source>
        <strain evidence="2 3">CBS 962.96</strain>
    </source>
</reference>
<feature type="compositionally biased region" description="Basic and acidic residues" evidence="1">
    <location>
        <begin position="999"/>
        <end position="1011"/>
    </location>
</feature>
<name>A0A4S8M9Q9_DENBC</name>
<dbReference type="Proteomes" id="UP000297245">
    <property type="component" value="Unassembled WGS sequence"/>
</dbReference>
<evidence type="ECO:0000313" key="2">
    <source>
        <dbReference type="EMBL" id="THU98638.1"/>
    </source>
</evidence>
<feature type="region of interest" description="Disordered" evidence="1">
    <location>
        <begin position="999"/>
        <end position="1088"/>
    </location>
</feature>
<accession>A0A4S8M9Q9</accession>
<protein>
    <recommendedName>
        <fullName evidence="4">EF-hand domain-containing protein</fullName>
    </recommendedName>
</protein>
<feature type="compositionally biased region" description="Pro residues" evidence="1">
    <location>
        <begin position="97"/>
        <end position="106"/>
    </location>
</feature>
<feature type="compositionally biased region" description="Polar residues" evidence="1">
    <location>
        <begin position="1051"/>
        <end position="1067"/>
    </location>
</feature>